<organism evidence="1 2">
    <name type="scientific">Monoraphidium neglectum</name>
    <dbReference type="NCBI Taxonomy" id="145388"/>
    <lineage>
        <taxon>Eukaryota</taxon>
        <taxon>Viridiplantae</taxon>
        <taxon>Chlorophyta</taxon>
        <taxon>core chlorophytes</taxon>
        <taxon>Chlorophyceae</taxon>
        <taxon>CS clade</taxon>
        <taxon>Sphaeropleales</taxon>
        <taxon>Selenastraceae</taxon>
        <taxon>Monoraphidium</taxon>
    </lineage>
</organism>
<dbReference type="RefSeq" id="XP_013899707.1">
    <property type="nucleotide sequence ID" value="XM_014044253.1"/>
</dbReference>
<dbReference type="AlphaFoldDB" id="A0A0D2JNH5"/>
<dbReference type="GeneID" id="25740152"/>
<accession>A0A0D2JNH5</accession>
<gene>
    <name evidence="1" type="ORF">MNEG_7276</name>
</gene>
<name>A0A0D2JNH5_9CHLO</name>
<dbReference type="OrthoDB" id="547420at2759"/>
<evidence type="ECO:0000313" key="1">
    <source>
        <dbReference type="EMBL" id="KIZ00688.1"/>
    </source>
</evidence>
<sequence length="290" mass="31731">MVEASIRDISELSAATGATGAARDTRDCPKTLIGGAEVPAQKQGRRRLQQQLQPPGQYFVSGQAGPHAFNLIFSNLFDFALQRGLYYLVPQLGDIAAVLQRYMWLTDLADGLDAPLDNIDDDQLRGLIRRFTDDFCSESQATSSETVLFEYSQPTLTVELVPLDCPIRRSNNTGRNQIIFEECSPAQLLISLTPYTVTGPYYTGAQYTAASCTYEDQYGVDLQETFGGGSIQFNFTGSVEGVDIQPLINQINTDIRGFRGFANVVPPLNNLTDVTLSVGNFASGIFGGRR</sequence>
<proteinExistence type="predicted"/>
<evidence type="ECO:0000313" key="2">
    <source>
        <dbReference type="Proteomes" id="UP000054498"/>
    </source>
</evidence>
<dbReference type="STRING" id="145388.A0A0D2JNH5"/>
<dbReference type="KEGG" id="mng:MNEG_7276"/>
<reference evidence="1 2" key="1">
    <citation type="journal article" date="2013" name="BMC Genomics">
        <title>Reconstruction of the lipid metabolism for the microalga Monoraphidium neglectum from its genome sequence reveals characteristics suitable for biofuel production.</title>
        <authorList>
            <person name="Bogen C."/>
            <person name="Al-Dilaimi A."/>
            <person name="Albersmeier A."/>
            <person name="Wichmann J."/>
            <person name="Grundmann M."/>
            <person name="Rupp O."/>
            <person name="Lauersen K.J."/>
            <person name="Blifernez-Klassen O."/>
            <person name="Kalinowski J."/>
            <person name="Goesmann A."/>
            <person name="Mussgnug J.H."/>
            <person name="Kruse O."/>
        </authorList>
    </citation>
    <scope>NUCLEOTIDE SEQUENCE [LARGE SCALE GENOMIC DNA]</scope>
    <source>
        <strain evidence="1 2">SAG 48.87</strain>
    </source>
</reference>
<protein>
    <submittedName>
        <fullName evidence="1">Uncharacterized protein</fullName>
    </submittedName>
</protein>
<dbReference type="EMBL" id="KK101491">
    <property type="protein sequence ID" value="KIZ00688.1"/>
    <property type="molecule type" value="Genomic_DNA"/>
</dbReference>
<keyword evidence="2" id="KW-1185">Reference proteome</keyword>
<dbReference type="Proteomes" id="UP000054498">
    <property type="component" value="Unassembled WGS sequence"/>
</dbReference>